<accession>A0A0K2TGI8</accession>
<protein>
    <submittedName>
        <fullName evidence="1">Uncharacterized protein</fullName>
    </submittedName>
</protein>
<proteinExistence type="predicted"/>
<sequence length="51" mass="6065">MDRHSSNRKNFLHELCRGEMKLSMTNPNKEGSQVYFHFGRNLNVQTLKAIW</sequence>
<organism evidence="1">
    <name type="scientific">Lepeophtheirus salmonis</name>
    <name type="common">Salmon louse</name>
    <name type="synonym">Caligus salmonis</name>
    <dbReference type="NCBI Taxonomy" id="72036"/>
    <lineage>
        <taxon>Eukaryota</taxon>
        <taxon>Metazoa</taxon>
        <taxon>Ecdysozoa</taxon>
        <taxon>Arthropoda</taxon>
        <taxon>Crustacea</taxon>
        <taxon>Multicrustacea</taxon>
        <taxon>Hexanauplia</taxon>
        <taxon>Copepoda</taxon>
        <taxon>Siphonostomatoida</taxon>
        <taxon>Caligidae</taxon>
        <taxon>Lepeophtheirus</taxon>
    </lineage>
</organism>
<evidence type="ECO:0000313" key="1">
    <source>
        <dbReference type="EMBL" id="CDW24586.1"/>
    </source>
</evidence>
<dbReference type="EMBL" id="HACA01007225">
    <property type="protein sequence ID" value="CDW24586.1"/>
    <property type="molecule type" value="Transcribed_RNA"/>
</dbReference>
<name>A0A0K2TGI8_LEPSM</name>
<dbReference type="AlphaFoldDB" id="A0A0K2TGI8"/>
<reference evidence="1" key="1">
    <citation type="submission" date="2014-05" db="EMBL/GenBank/DDBJ databases">
        <authorList>
            <person name="Chronopoulou M."/>
        </authorList>
    </citation>
    <scope>NUCLEOTIDE SEQUENCE</scope>
    <source>
        <tissue evidence="1">Whole organism</tissue>
    </source>
</reference>